<dbReference type="Proteomes" id="UP000432089">
    <property type="component" value="Unassembled WGS sequence"/>
</dbReference>
<proteinExistence type="predicted"/>
<organism evidence="2 3">
    <name type="scientific">Plantimonas leprariae</name>
    <dbReference type="NCBI Taxonomy" id="2615207"/>
    <lineage>
        <taxon>Bacteria</taxon>
        <taxon>Pseudomonadati</taxon>
        <taxon>Pseudomonadota</taxon>
        <taxon>Alphaproteobacteria</taxon>
        <taxon>Hyphomicrobiales</taxon>
        <taxon>Aurantimonadaceae</taxon>
        <taxon>Plantimonas</taxon>
    </lineage>
</organism>
<comment type="caution">
    <text evidence="2">The sequence shown here is derived from an EMBL/GenBank/DDBJ whole genome shotgun (WGS) entry which is preliminary data.</text>
</comment>
<feature type="domain" description="SCP" evidence="1">
    <location>
        <begin position="72"/>
        <end position="186"/>
    </location>
</feature>
<name>A0A7V7PMA2_9HYPH</name>
<dbReference type="InterPro" id="IPR035940">
    <property type="entry name" value="CAP_sf"/>
</dbReference>
<dbReference type="InterPro" id="IPR014044">
    <property type="entry name" value="CAP_dom"/>
</dbReference>
<reference evidence="2 3" key="1">
    <citation type="submission" date="2019-09" db="EMBL/GenBank/DDBJ databases">
        <title>YIM 132180 draft genome.</title>
        <authorList>
            <person name="Zhang K."/>
        </authorList>
    </citation>
    <scope>NUCLEOTIDE SEQUENCE [LARGE SCALE GENOMIC DNA]</scope>
    <source>
        <strain evidence="2 3">YIM 132180</strain>
    </source>
</reference>
<evidence type="ECO:0000313" key="3">
    <source>
        <dbReference type="Proteomes" id="UP000432089"/>
    </source>
</evidence>
<evidence type="ECO:0000259" key="1">
    <source>
        <dbReference type="Pfam" id="PF00188"/>
    </source>
</evidence>
<dbReference type="AlphaFoldDB" id="A0A7V7PMA2"/>
<dbReference type="PANTHER" id="PTHR31157:SF1">
    <property type="entry name" value="SCP DOMAIN-CONTAINING PROTEIN"/>
    <property type="match status" value="1"/>
</dbReference>
<protein>
    <submittedName>
        <fullName evidence="2">CAP domain-containing protein</fullName>
    </submittedName>
</protein>
<gene>
    <name evidence="2" type="ORF">F6X38_16380</name>
</gene>
<dbReference type="EMBL" id="VZDO01000014">
    <property type="protein sequence ID" value="KAB0678006.1"/>
    <property type="molecule type" value="Genomic_DNA"/>
</dbReference>
<dbReference type="Gene3D" id="3.40.33.10">
    <property type="entry name" value="CAP"/>
    <property type="match status" value="1"/>
</dbReference>
<dbReference type="CDD" id="cd05379">
    <property type="entry name" value="CAP_bacterial"/>
    <property type="match status" value="1"/>
</dbReference>
<dbReference type="PANTHER" id="PTHR31157">
    <property type="entry name" value="SCP DOMAIN-CONTAINING PROTEIN"/>
    <property type="match status" value="1"/>
</dbReference>
<dbReference type="Pfam" id="PF00188">
    <property type="entry name" value="CAP"/>
    <property type="match status" value="1"/>
</dbReference>
<accession>A0A7V7PMA2</accession>
<sequence length="214" mass="23123">MLWHVRPKPWGRFGRDSQELERASGDARGMGSGRLVAVAALGAALAGCNAVSVLTPPRETEPEEFSQETALKSVNAFRAANGLGALTTEPRLVEAAEAQSKAMAAKADMDHYVDGPLPQRIKRYGYQFSTAAENIAMGQKDFDEAMVGWEKSAGHRRNLLDPKMTEAGFAAAKDKTTGRIYWTQIFGRPRVGSLDALVAADGSPVMRFGGLQIR</sequence>
<dbReference type="SUPFAM" id="SSF55797">
    <property type="entry name" value="PR-1-like"/>
    <property type="match status" value="1"/>
</dbReference>
<evidence type="ECO:0000313" key="2">
    <source>
        <dbReference type="EMBL" id="KAB0678006.1"/>
    </source>
</evidence>
<keyword evidence="3" id="KW-1185">Reference proteome</keyword>